<evidence type="ECO:0008006" key="5">
    <source>
        <dbReference type="Google" id="ProtNLM"/>
    </source>
</evidence>
<dbReference type="EMBL" id="PGOL01004260">
    <property type="protein sequence ID" value="PKI37932.1"/>
    <property type="molecule type" value="Genomic_DNA"/>
</dbReference>
<protein>
    <recommendedName>
        <fullName evidence="5">ABC transporter domain-containing protein</fullName>
    </recommendedName>
</protein>
<proteinExistence type="predicted"/>
<keyword evidence="1" id="KW-0813">Transport</keyword>
<dbReference type="Gene3D" id="3.40.50.300">
    <property type="entry name" value="P-loop containing nucleotide triphosphate hydrolases"/>
    <property type="match status" value="1"/>
</dbReference>
<keyword evidence="2" id="KW-1133">Transmembrane helix</keyword>
<sequence>MHLSSTSMFHFLASVFQTNPSSSTAGMIVILFTCLFSGFIIAKNNIGASVTQMGFLGLSGNLWADRTLLTNFLLQGGKRCSPTNNTIGRQILQSRGLDFLGRMVLIFVSLTLVFDNVQYYIDTPQSYLLPGPVFSIVPESSSRLTRKALLQDFVNEVLEITELYEIKDALVGIPRVSCLTMEQLKRLSIAVELEANPSIIFMDEPTIGLDARDAAIIMRAVKKCLKLFTFVNA</sequence>
<dbReference type="PANTHER" id="PTHR19241">
    <property type="entry name" value="ATP-BINDING CASSETTE TRANSPORTER"/>
    <property type="match status" value="1"/>
</dbReference>
<evidence type="ECO:0000256" key="1">
    <source>
        <dbReference type="ARBA" id="ARBA00022448"/>
    </source>
</evidence>
<dbReference type="Proteomes" id="UP000233551">
    <property type="component" value="Unassembled WGS sequence"/>
</dbReference>
<reference evidence="3 4" key="1">
    <citation type="submission" date="2017-11" db="EMBL/GenBank/DDBJ databases">
        <title>De-novo sequencing of pomegranate (Punica granatum L.) genome.</title>
        <authorList>
            <person name="Akparov Z."/>
            <person name="Amiraslanov A."/>
            <person name="Hajiyeva S."/>
            <person name="Abbasov M."/>
            <person name="Kaur K."/>
            <person name="Hamwieh A."/>
            <person name="Solovyev V."/>
            <person name="Salamov A."/>
            <person name="Braich B."/>
            <person name="Kosarev P."/>
            <person name="Mahmoud A."/>
            <person name="Hajiyev E."/>
            <person name="Babayeva S."/>
            <person name="Izzatullayeva V."/>
            <person name="Mammadov A."/>
            <person name="Mammadov A."/>
            <person name="Sharifova S."/>
            <person name="Ojaghi J."/>
            <person name="Eynullazada K."/>
            <person name="Bayramov B."/>
            <person name="Abdulazimova A."/>
            <person name="Shahmuradov I."/>
        </authorList>
    </citation>
    <scope>NUCLEOTIDE SEQUENCE [LARGE SCALE GENOMIC DNA]</scope>
    <source>
        <strain evidence="4">cv. AG2017</strain>
        <tissue evidence="3">Leaf</tissue>
    </source>
</reference>
<feature type="transmembrane region" description="Helical" evidence="2">
    <location>
        <begin position="20"/>
        <end position="42"/>
    </location>
</feature>
<gene>
    <name evidence="3" type="ORF">CRG98_041707</name>
</gene>
<keyword evidence="2" id="KW-0472">Membrane</keyword>
<evidence type="ECO:0000256" key="2">
    <source>
        <dbReference type="SAM" id="Phobius"/>
    </source>
</evidence>
<evidence type="ECO:0000313" key="4">
    <source>
        <dbReference type="Proteomes" id="UP000233551"/>
    </source>
</evidence>
<dbReference type="InterPro" id="IPR027417">
    <property type="entry name" value="P-loop_NTPase"/>
</dbReference>
<feature type="transmembrane region" description="Helical" evidence="2">
    <location>
        <begin position="99"/>
        <end position="121"/>
    </location>
</feature>
<accession>A0A2I0I1W2</accession>
<organism evidence="3 4">
    <name type="scientific">Punica granatum</name>
    <name type="common">Pomegranate</name>
    <dbReference type="NCBI Taxonomy" id="22663"/>
    <lineage>
        <taxon>Eukaryota</taxon>
        <taxon>Viridiplantae</taxon>
        <taxon>Streptophyta</taxon>
        <taxon>Embryophyta</taxon>
        <taxon>Tracheophyta</taxon>
        <taxon>Spermatophyta</taxon>
        <taxon>Magnoliopsida</taxon>
        <taxon>eudicotyledons</taxon>
        <taxon>Gunneridae</taxon>
        <taxon>Pentapetalae</taxon>
        <taxon>rosids</taxon>
        <taxon>malvids</taxon>
        <taxon>Myrtales</taxon>
        <taxon>Lythraceae</taxon>
        <taxon>Punica</taxon>
    </lineage>
</organism>
<keyword evidence="4" id="KW-1185">Reference proteome</keyword>
<dbReference type="STRING" id="22663.A0A2I0I1W2"/>
<name>A0A2I0I1W2_PUNGR</name>
<comment type="caution">
    <text evidence="3">The sequence shown here is derived from an EMBL/GenBank/DDBJ whole genome shotgun (WGS) entry which is preliminary data.</text>
</comment>
<dbReference type="AlphaFoldDB" id="A0A2I0I1W2"/>
<evidence type="ECO:0000313" key="3">
    <source>
        <dbReference type="EMBL" id="PKI37932.1"/>
    </source>
</evidence>
<dbReference type="SUPFAM" id="SSF52540">
    <property type="entry name" value="P-loop containing nucleoside triphosphate hydrolases"/>
    <property type="match status" value="1"/>
</dbReference>
<keyword evidence="2" id="KW-0812">Transmembrane</keyword>